<dbReference type="EMBL" id="WTPW01002073">
    <property type="protein sequence ID" value="KAF0399006.1"/>
    <property type="molecule type" value="Genomic_DNA"/>
</dbReference>
<reference evidence="1 2" key="1">
    <citation type="journal article" date="2019" name="Environ. Microbiol.">
        <title>At the nexus of three kingdoms: the genome of the mycorrhizal fungus Gigaspora margarita provides insights into plant, endobacterial and fungal interactions.</title>
        <authorList>
            <person name="Venice F."/>
            <person name="Ghignone S."/>
            <person name="Salvioli di Fossalunga A."/>
            <person name="Amselem J."/>
            <person name="Novero M."/>
            <person name="Xianan X."/>
            <person name="Sedzielewska Toro K."/>
            <person name="Morin E."/>
            <person name="Lipzen A."/>
            <person name="Grigoriev I.V."/>
            <person name="Henrissat B."/>
            <person name="Martin F.M."/>
            <person name="Bonfante P."/>
        </authorList>
    </citation>
    <scope>NUCLEOTIDE SEQUENCE [LARGE SCALE GENOMIC DNA]</scope>
    <source>
        <strain evidence="1 2">BEG34</strain>
    </source>
</reference>
<keyword evidence="2" id="KW-1185">Reference proteome</keyword>
<sequence>MRNMYNIILRPEDDEWKLKEEDTLALKYLKHTKHQVLLCHFLEFDIMTPGRDSGQGL</sequence>
<dbReference type="Proteomes" id="UP000439903">
    <property type="component" value="Unassembled WGS sequence"/>
</dbReference>
<evidence type="ECO:0000313" key="1">
    <source>
        <dbReference type="EMBL" id="KAF0399006.1"/>
    </source>
</evidence>
<gene>
    <name evidence="1" type="ORF">F8M41_009789</name>
</gene>
<name>A0A8H3X4S7_GIGMA</name>
<dbReference type="OrthoDB" id="21151at2759"/>
<comment type="caution">
    <text evidence="1">The sequence shown here is derived from an EMBL/GenBank/DDBJ whole genome shotgun (WGS) entry which is preliminary data.</text>
</comment>
<dbReference type="AlphaFoldDB" id="A0A8H3X4S7"/>
<accession>A0A8H3X4S7</accession>
<organism evidence="1 2">
    <name type="scientific">Gigaspora margarita</name>
    <dbReference type="NCBI Taxonomy" id="4874"/>
    <lineage>
        <taxon>Eukaryota</taxon>
        <taxon>Fungi</taxon>
        <taxon>Fungi incertae sedis</taxon>
        <taxon>Mucoromycota</taxon>
        <taxon>Glomeromycotina</taxon>
        <taxon>Glomeromycetes</taxon>
        <taxon>Diversisporales</taxon>
        <taxon>Gigasporaceae</taxon>
        <taxon>Gigaspora</taxon>
    </lineage>
</organism>
<proteinExistence type="predicted"/>
<protein>
    <submittedName>
        <fullName evidence="1">Proliferating cell nuclear antigen</fullName>
    </submittedName>
</protein>
<evidence type="ECO:0000313" key="2">
    <source>
        <dbReference type="Proteomes" id="UP000439903"/>
    </source>
</evidence>